<comment type="function">
    <text evidence="12">Involved in the biosynthesis of lipid A, a phosphorylated glycolipid that in bacteria anchors the lipopolysaccharide to the outer membrane of the cell. Lipid A-like molecules in plants may serve as structural components of the outer membranes of mitochondria and/or chloroplasts, or may be involved in signal transduction or plant defense responses.</text>
</comment>
<gene>
    <name evidence="13" type="ORF">KFE25_003671</name>
</gene>
<dbReference type="GO" id="GO:0009245">
    <property type="term" value="P:lipid A biosynthetic process"/>
    <property type="evidence" value="ECO:0007669"/>
    <property type="project" value="UniProtKB-KW"/>
</dbReference>
<evidence type="ECO:0000256" key="12">
    <source>
        <dbReference type="ARBA" id="ARBA00024987"/>
    </source>
</evidence>
<keyword evidence="10" id="KW-0443">Lipid metabolism</keyword>
<sequence>MAALKISRAVTVCGVGLHTGEPARVRLLPARRAGITFVRADVHPPLGVRAHVDSVTDTTLSTRLGTPGRADAPIGTVEHLLAALAGMRVRACRVEVHGPELPILDGSALPWVEALREAAADGVPAYEPSNARADEDDGAGAALECVAGAEADEEWCARPLRLTAPIAVESNGASIVALPADDLSFSYAIDFAHDAPIGQQSFAWAPPACAVAAAAEFAAELAPARTFAPAAHARALQASGRRHGGGVHNALVSDGGRWLNAGPLRFANEPVRHKLLDLLGDLALCGRPLGPMRIVAQRAGHALHVELARALLRADARADAEGVARAHARASE</sequence>
<dbReference type="Pfam" id="PF03331">
    <property type="entry name" value="LpxC"/>
    <property type="match status" value="2"/>
</dbReference>
<dbReference type="HAMAP" id="MF_00388">
    <property type="entry name" value="LpxC"/>
    <property type="match status" value="1"/>
</dbReference>
<evidence type="ECO:0000256" key="3">
    <source>
        <dbReference type="ARBA" id="ARBA00006170"/>
    </source>
</evidence>
<evidence type="ECO:0000256" key="11">
    <source>
        <dbReference type="ARBA" id="ARBA00024535"/>
    </source>
</evidence>
<dbReference type="GO" id="GO:0046872">
    <property type="term" value="F:metal ion binding"/>
    <property type="evidence" value="ECO:0007669"/>
    <property type="project" value="UniProtKB-KW"/>
</dbReference>
<keyword evidence="6" id="KW-0441">Lipid A biosynthesis</keyword>
<name>A0A8J5XHJ4_DIALT</name>
<dbReference type="GO" id="GO:0103117">
    <property type="term" value="F:UDP-3-O-acyl-N-acetylglucosamine deacetylase activity"/>
    <property type="evidence" value="ECO:0007669"/>
    <property type="project" value="UniProtKB-EC"/>
</dbReference>
<dbReference type="OrthoDB" id="10265200at2759"/>
<keyword evidence="14" id="KW-1185">Reference proteome</keyword>
<evidence type="ECO:0000256" key="7">
    <source>
        <dbReference type="ARBA" id="ARBA00022723"/>
    </source>
</evidence>
<evidence type="ECO:0000313" key="13">
    <source>
        <dbReference type="EMBL" id="KAG8461102.1"/>
    </source>
</evidence>
<evidence type="ECO:0000256" key="5">
    <source>
        <dbReference type="ARBA" id="ARBA00022516"/>
    </source>
</evidence>
<dbReference type="EMBL" id="JAGTXO010000028">
    <property type="protein sequence ID" value="KAG8461102.1"/>
    <property type="molecule type" value="Genomic_DNA"/>
</dbReference>
<evidence type="ECO:0000256" key="2">
    <source>
        <dbReference type="ARBA" id="ARBA00005002"/>
    </source>
</evidence>
<dbReference type="OMA" id="IVFYRSD"/>
<dbReference type="Proteomes" id="UP000751190">
    <property type="component" value="Unassembled WGS sequence"/>
</dbReference>
<dbReference type="AlphaFoldDB" id="A0A8J5XHJ4"/>
<dbReference type="Gene3D" id="3.30.230.20">
    <property type="entry name" value="lpxc deacetylase, domain 1"/>
    <property type="match status" value="1"/>
</dbReference>
<accession>A0A8J5XHJ4</accession>
<keyword evidence="9" id="KW-0862">Zinc</keyword>
<dbReference type="PANTHER" id="PTHR33694:SF1">
    <property type="entry name" value="UDP-3-O-ACYL-N-ACETYLGLUCOSAMINE DEACETYLASE 1, MITOCHONDRIAL-RELATED"/>
    <property type="match status" value="1"/>
</dbReference>
<dbReference type="PANTHER" id="PTHR33694">
    <property type="entry name" value="UDP-3-O-ACYL-N-ACETYLGLUCOSAMINE DEACETYLASE 1, MITOCHONDRIAL-RELATED"/>
    <property type="match status" value="1"/>
</dbReference>
<evidence type="ECO:0000313" key="14">
    <source>
        <dbReference type="Proteomes" id="UP000751190"/>
    </source>
</evidence>
<evidence type="ECO:0000256" key="9">
    <source>
        <dbReference type="ARBA" id="ARBA00022833"/>
    </source>
</evidence>
<dbReference type="Gene3D" id="3.30.1700.10">
    <property type="entry name" value="lpxc deacetylase, domain 2"/>
    <property type="match status" value="1"/>
</dbReference>
<evidence type="ECO:0000256" key="1">
    <source>
        <dbReference type="ARBA" id="ARBA00001947"/>
    </source>
</evidence>
<keyword evidence="7" id="KW-0479">Metal-binding</keyword>
<dbReference type="SUPFAM" id="SSF54211">
    <property type="entry name" value="Ribosomal protein S5 domain 2-like"/>
    <property type="match status" value="2"/>
</dbReference>
<dbReference type="InterPro" id="IPR011334">
    <property type="entry name" value="UDP-acyl_GlcNac_deAcase_C"/>
</dbReference>
<keyword evidence="5" id="KW-0444">Lipid biosynthesis</keyword>
<comment type="cofactor">
    <cofactor evidence="1">
        <name>Zn(2+)</name>
        <dbReference type="ChEBI" id="CHEBI:29105"/>
    </cofactor>
</comment>
<organism evidence="13 14">
    <name type="scientific">Diacronema lutheri</name>
    <name type="common">Unicellular marine alga</name>
    <name type="synonym">Monochrysis lutheri</name>
    <dbReference type="NCBI Taxonomy" id="2081491"/>
    <lineage>
        <taxon>Eukaryota</taxon>
        <taxon>Haptista</taxon>
        <taxon>Haptophyta</taxon>
        <taxon>Pavlovophyceae</taxon>
        <taxon>Pavlovales</taxon>
        <taxon>Pavlovaceae</taxon>
        <taxon>Diacronema</taxon>
    </lineage>
</organism>
<evidence type="ECO:0000256" key="10">
    <source>
        <dbReference type="ARBA" id="ARBA00023098"/>
    </source>
</evidence>
<reference evidence="13" key="1">
    <citation type="submission" date="2021-05" db="EMBL/GenBank/DDBJ databases">
        <title>The genome of the haptophyte Pavlova lutheri (Diacronema luteri, Pavlovales) - a model for lipid biosynthesis in eukaryotic algae.</title>
        <authorList>
            <person name="Hulatt C.J."/>
            <person name="Posewitz M.C."/>
        </authorList>
    </citation>
    <scope>NUCLEOTIDE SEQUENCE</scope>
    <source>
        <strain evidence="13">NIVA-4/92</strain>
    </source>
</reference>
<dbReference type="GO" id="GO:0016020">
    <property type="term" value="C:membrane"/>
    <property type="evidence" value="ECO:0007669"/>
    <property type="project" value="GOC"/>
</dbReference>
<comment type="catalytic activity">
    <reaction evidence="11">
        <text>a UDP-3-O-[(3R)-3-hydroxyacyl]-N-acetyl-alpha-D-glucosamine + H2O = a UDP-3-O-[(3R)-3-hydroxyacyl]-alpha-D-glucosamine + acetate</text>
        <dbReference type="Rhea" id="RHEA:67816"/>
        <dbReference type="ChEBI" id="CHEBI:15377"/>
        <dbReference type="ChEBI" id="CHEBI:30089"/>
        <dbReference type="ChEBI" id="CHEBI:137740"/>
        <dbReference type="ChEBI" id="CHEBI:173225"/>
        <dbReference type="EC" id="3.5.1.108"/>
    </reaction>
</comment>
<dbReference type="GO" id="GO:2001289">
    <property type="term" value="P:lipid X metabolic process"/>
    <property type="evidence" value="ECO:0007669"/>
    <property type="project" value="UniProtKB-ARBA"/>
</dbReference>
<dbReference type="InterPro" id="IPR020568">
    <property type="entry name" value="Ribosomal_Su5_D2-typ_SF"/>
</dbReference>
<comment type="pathway">
    <text evidence="2">Glycolipid biosynthesis; lipid IV(A) biosynthesis; lipid IV(A) from (3R)-3-hydroxytetradecanoyl-[acyl-carrier-protein] and UDP-N-acetyl-alpha-D-glucosamine: step 2/6.</text>
</comment>
<evidence type="ECO:0000256" key="8">
    <source>
        <dbReference type="ARBA" id="ARBA00022801"/>
    </source>
</evidence>
<dbReference type="UniPathway" id="UPA00359">
    <property type="reaction ID" value="UER00478"/>
</dbReference>
<evidence type="ECO:0000256" key="4">
    <source>
        <dbReference type="ARBA" id="ARBA00012745"/>
    </source>
</evidence>
<dbReference type="InterPro" id="IPR004463">
    <property type="entry name" value="UDP-acyl_GlcNac_deAcase"/>
</dbReference>
<dbReference type="EC" id="3.5.1.108" evidence="4"/>
<dbReference type="InterPro" id="IPR015870">
    <property type="entry name" value="UDP-acyl_N-AcGlcN_deAcase_N"/>
</dbReference>
<proteinExistence type="inferred from homology"/>
<protein>
    <recommendedName>
        <fullName evidence="4">UDP-3-O-acyl-N-acetylglucosamine deacetylase</fullName>
        <ecNumber evidence="4">3.5.1.108</ecNumber>
    </recommendedName>
</protein>
<evidence type="ECO:0000256" key="6">
    <source>
        <dbReference type="ARBA" id="ARBA00022556"/>
    </source>
</evidence>
<keyword evidence="8" id="KW-0378">Hydrolase</keyword>
<comment type="caution">
    <text evidence="13">The sequence shown here is derived from an EMBL/GenBank/DDBJ whole genome shotgun (WGS) entry which is preliminary data.</text>
</comment>
<comment type="similarity">
    <text evidence="3">Belongs to the LpxC family.</text>
</comment>